<reference evidence="8 9" key="2">
    <citation type="submission" date="2024-01" db="EMBL/GenBank/DDBJ databases">
        <authorList>
            <person name="Xie X."/>
        </authorList>
    </citation>
    <scope>NUCLEOTIDE SEQUENCE [LARGE SCALE GENOMIC DNA]</scope>
    <source>
        <strain evidence="8">SCUT-1</strain>
    </source>
</reference>
<gene>
    <name evidence="8" type="ORF">VSS37_15355</name>
</gene>
<feature type="region of interest" description="Disordered" evidence="4">
    <location>
        <begin position="959"/>
        <end position="1023"/>
    </location>
</feature>
<dbReference type="InterPro" id="IPR008979">
    <property type="entry name" value="Galactose-bd-like_sf"/>
</dbReference>
<dbReference type="PANTHER" id="PTHR23303">
    <property type="entry name" value="CARBOXYPEPTIDASE REGULATORY REGION-CONTAINING"/>
    <property type="match status" value="1"/>
</dbReference>
<feature type="domain" description="Malectin" evidence="6">
    <location>
        <begin position="324"/>
        <end position="460"/>
    </location>
</feature>
<comment type="subcellular location">
    <subcellularLocation>
        <location evidence="1">Secreted</location>
    </subcellularLocation>
</comment>
<name>A0ABU6CZU9_9GAMM</name>
<dbReference type="InterPro" id="IPR051417">
    <property type="entry name" value="SDr/BOS_complex"/>
</dbReference>
<dbReference type="Pfam" id="PF01345">
    <property type="entry name" value="DUF11"/>
    <property type="match status" value="1"/>
</dbReference>
<dbReference type="Pfam" id="PF11721">
    <property type="entry name" value="Malectin"/>
    <property type="match status" value="1"/>
</dbReference>
<comment type="caution">
    <text evidence="8">The sequence shown here is derived from an EMBL/GenBank/DDBJ whole genome shotgun (WGS) entry which is preliminary data.</text>
</comment>
<evidence type="ECO:0000313" key="8">
    <source>
        <dbReference type="EMBL" id="MEB4592364.1"/>
    </source>
</evidence>
<dbReference type="SUPFAM" id="SSF117074">
    <property type="entry name" value="Hypothetical protein PA1324"/>
    <property type="match status" value="2"/>
</dbReference>
<dbReference type="PANTHER" id="PTHR23303:SF15">
    <property type="entry name" value="COLOSSIN-A"/>
    <property type="match status" value="1"/>
</dbReference>
<sequence>MLLLLAPLAFADITGTVFRDLNANGIHETGSAYHEPGVGDITVSCMDSAGNTGTATTSNVPATLGQYDLAGCSGPSRVEFSGFLPGDYAGAAGTGNHTSVQFINAPATNVDFAVTLLGDYYGPGTATLPKIATSIMTNGDQSSGVEKSLVSIPYDASADWQADVTQQALDTDTGSIYGIAYKRDTNQIFSSAYLKRHVGLGPAGLDAVYVTTRGANDTQVFVRLQADLGINVGSIGNNAARGLGALTAPSHDVDAFNNVGEIGIGDIDISADGKILYVTNLYDKKLYAIKIDADNNPATKPVAADVTAYPIPEPATCSAMTHTAIRINLGGARYVQPDGTVWMAGSYSFGGQDGVTTDSIDVSAPGTTDEALYKTWRDYLSSVHVPLQNGVYTVKLHFADFWGGAAPDGRNFDINFENGQLVENAFNIYEAAGGNGKAVVKTYTVTVNDNQLDIDFNAIKGSPMMAALEIIGSTEAPAGNWRPFAIGTEGGDVFVGGVCDALNSQNPADLKATVYRLDTGTGAFTDVLDAPLDYQKGHVYEGVCSGQRGWFGWLPDDVFPPICDPGTRILAYPQPMLTDIDFAADRSMLLGFRDRLGDQVGQDNYALTGTNLVNAVSAGDVLRAARSGSGYTLESNGSVAGLTSAGAGNTEGPGGGEFYYQDNFGYGHRETGMGSLASHKGFDQLLYNRIDTDIIRTGGIAWLSNLDAQQVHAYTLYNQSAQFMGKSTGLGDMELLLDPAPIEIGNRVWLDTNKNGIQDADENGIPGVQVQLLSGPTVLATATTDADGTYYFSNGAGTSTTSHIYGVTALQPEQNYTLKFPTSTNVSGSSHLLTTALAGSDPLIDSNAPATGEVAVNAADIPGPGANNHAFDVGYAAATHSIGNRVWIDANNNGLADGGETAVGAGVKLELKDAADAVLQTTTTDANGRYLFYGLAAGGYKVCVSADNFTTGAVLAGYTASTGKTPPPDANTDNTDGDDNGGDDLANGLCSSLVTLGTDEPTGETTATGDDGDDGHGTPDANSNLTVDFGVALPAPEVDLSLLKTLDKTAAKHGDTVTYTLTVSNAGPDAATNVTVTDQLPSGLAYVSNTPGAGTYDSASGVWTVGAIPAGGNATLDITATVQ</sequence>
<dbReference type="Gene3D" id="2.60.40.10">
    <property type="entry name" value="Immunoglobulins"/>
    <property type="match status" value="3"/>
</dbReference>
<feature type="domain" description="DUF11" evidence="5">
    <location>
        <begin position="1039"/>
        <end position="1122"/>
    </location>
</feature>
<evidence type="ECO:0000256" key="2">
    <source>
        <dbReference type="ARBA" id="ARBA00022525"/>
    </source>
</evidence>
<dbReference type="Proteomes" id="UP001308005">
    <property type="component" value="Unassembled WGS sequence"/>
</dbReference>
<evidence type="ECO:0000313" key="9">
    <source>
        <dbReference type="Proteomes" id="UP001308005"/>
    </source>
</evidence>
<keyword evidence="3" id="KW-0732">Signal</keyword>
<dbReference type="Pfam" id="PF17210">
    <property type="entry name" value="SdrD_B"/>
    <property type="match status" value="2"/>
</dbReference>
<reference evidence="9" key="1">
    <citation type="submission" date="2023-07" db="EMBL/GenBank/DDBJ databases">
        <title>The carbon used by Thiothrix.</title>
        <authorList>
            <person name="Chen L."/>
        </authorList>
    </citation>
    <scope>NUCLEOTIDE SEQUENCE [LARGE SCALE GENOMIC DNA]</scope>
</reference>
<evidence type="ECO:0000259" key="5">
    <source>
        <dbReference type="Pfam" id="PF01345"/>
    </source>
</evidence>
<evidence type="ECO:0000256" key="1">
    <source>
        <dbReference type="ARBA" id="ARBA00004613"/>
    </source>
</evidence>
<feature type="domain" description="SD-repeat containing protein B" evidence="7">
    <location>
        <begin position="881"/>
        <end position="956"/>
    </location>
</feature>
<evidence type="ECO:0000256" key="4">
    <source>
        <dbReference type="SAM" id="MobiDB-lite"/>
    </source>
</evidence>
<dbReference type="SUPFAM" id="SSF49785">
    <property type="entry name" value="Galactose-binding domain-like"/>
    <property type="match status" value="1"/>
</dbReference>
<feature type="compositionally biased region" description="Low complexity" evidence="4">
    <location>
        <begin position="997"/>
        <end position="1009"/>
    </location>
</feature>
<organism evidence="8 9">
    <name type="scientific">Candidatus Thiothrix phosphatis</name>
    <dbReference type="NCBI Taxonomy" id="3112415"/>
    <lineage>
        <taxon>Bacteria</taxon>
        <taxon>Pseudomonadati</taxon>
        <taxon>Pseudomonadota</taxon>
        <taxon>Gammaproteobacteria</taxon>
        <taxon>Thiotrichales</taxon>
        <taxon>Thiotrichaceae</taxon>
        <taxon>Thiothrix</taxon>
    </lineage>
</organism>
<protein>
    <submittedName>
        <fullName evidence="8">SdrD B-like domain-containing protein</fullName>
    </submittedName>
</protein>
<dbReference type="InterPro" id="IPR001434">
    <property type="entry name" value="OmcB-like_DUF11"/>
</dbReference>
<dbReference type="Gene3D" id="2.60.40.3080">
    <property type="match status" value="1"/>
</dbReference>
<keyword evidence="2" id="KW-0964">Secreted</keyword>
<accession>A0ABU6CZU9</accession>
<dbReference type="EMBL" id="JAYMYJ010000132">
    <property type="protein sequence ID" value="MEB4592364.1"/>
    <property type="molecule type" value="Genomic_DNA"/>
</dbReference>
<dbReference type="RefSeq" id="WP_324696611.1">
    <property type="nucleotide sequence ID" value="NZ_JAYMYJ010000132.1"/>
</dbReference>
<dbReference type="InterPro" id="IPR021720">
    <property type="entry name" value="Malectin_dom"/>
</dbReference>
<proteinExistence type="predicted"/>
<dbReference type="InterPro" id="IPR047589">
    <property type="entry name" value="DUF11_rpt"/>
</dbReference>
<keyword evidence="9" id="KW-1185">Reference proteome</keyword>
<evidence type="ECO:0000259" key="7">
    <source>
        <dbReference type="Pfam" id="PF17210"/>
    </source>
</evidence>
<dbReference type="NCBIfam" id="TIGR01451">
    <property type="entry name" value="B_ant_repeat"/>
    <property type="match status" value="1"/>
</dbReference>
<evidence type="ECO:0000256" key="3">
    <source>
        <dbReference type="ARBA" id="ARBA00022729"/>
    </source>
</evidence>
<dbReference type="InterPro" id="IPR033764">
    <property type="entry name" value="Sdr_B"/>
</dbReference>
<evidence type="ECO:0000259" key="6">
    <source>
        <dbReference type="Pfam" id="PF11721"/>
    </source>
</evidence>
<dbReference type="InterPro" id="IPR013783">
    <property type="entry name" value="Ig-like_fold"/>
</dbReference>
<dbReference type="Gene3D" id="2.60.120.430">
    <property type="entry name" value="Galactose-binding lectin"/>
    <property type="match status" value="1"/>
</dbReference>
<feature type="domain" description="SD-repeat containing protein B" evidence="7">
    <location>
        <begin position="743"/>
        <end position="848"/>
    </location>
</feature>